<dbReference type="InterPro" id="IPR051906">
    <property type="entry name" value="TolC-like"/>
</dbReference>
<evidence type="ECO:0000256" key="6">
    <source>
        <dbReference type="ARBA" id="ARBA00023136"/>
    </source>
</evidence>
<evidence type="ECO:0000256" key="2">
    <source>
        <dbReference type="ARBA" id="ARBA00007613"/>
    </source>
</evidence>
<evidence type="ECO:0000256" key="4">
    <source>
        <dbReference type="ARBA" id="ARBA00022452"/>
    </source>
</evidence>
<proteinExistence type="inferred from homology"/>
<dbReference type="SUPFAM" id="SSF56954">
    <property type="entry name" value="Outer membrane efflux proteins (OEP)"/>
    <property type="match status" value="1"/>
</dbReference>
<dbReference type="Gene3D" id="1.20.1600.10">
    <property type="entry name" value="Outer membrane efflux proteins (OEP)"/>
    <property type="match status" value="1"/>
</dbReference>
<dbReference type="InterPro" id="IPR003423">
    <property type="entry name" value="OMP_efflux"/>
</dbReference>
<dbReference type="RefSeq" id="WP_311536238.1">
    <property type="nucleotide sequence ID" value="NZ_JAVRHQ010000030.1"/>
</dbReference>
<sequence>MKKLIFVLIWVLALEPVTGQGNNSKELDFEEYLAIVKKFHPLVKQAGLVVDEGKFKLMKARGAFDPKIAADLSEKDFKSTEYYNLFNAAFKIPTYYGLEFNAKYEENSGYYLNPQNTVPEEGLYSAGVSLDVTNGIFLSGRMAALRKAKIYRNQSKVKRDLLAAEVLYEASTTYFEWFAAYEELLLYQNFLNNAQFRLRSVKTQFNAGDKPAVDTLEANITLENREIQLQQAQLDYYKASLKLSNYLWAENNIPLEITSEVVPNKSLFEEVNNIWLENELMAVENIQQNPKIRFLEYEVGMLEVERKLSANKLLPDLDLNYNFLTSKPEEWQAINTANYKFGFNFSLPLFLRKERGDLQLAKIALEDSRYELMNANLEILNKLKAVQGEITSYRNQRLKMNNLVSDYERLVSAERRKFELGDSSLFLVNNRENSFISAKLKEIQVIVKYLKSQAALLRLTTEY</sequence>
<organism evidence="8 9">
    <name type="scientific">Autumnicola tepida</name>
    <dbReference type="NCBI Taxonomy" id="3075595"/>
    <lineage>
        <taxon>Bacteria</taxon>
        <taxon>Pseudomonadati</taxon>
        <taxon>Bacteroidota</taxon>
        <taxon>Flavobacteriia</taxon>
        <taxon>Flavobacteriales</taxon>
        <taxon>Flavobacteriaceae</taxon>
        <taxon>Autumnicola</taxon>
    </lineage>
</organism>
<gene>
    <name evidence="8" type="ORF">RM553_17415</name>
</gene>
<comment type="similarity">
    <text evidence="2">Belongs to the outer membrane factor (OMF) (TC 1.B.17) family.</text>
</comment>
<evidence type="ECO:0000256" key="7">
    <source>
        <dbReference type="ARBA" id="ARBA00023237"/>
    </source>
</evidence>
<evidence type="ECO:0000256" key="1">
    <source>
        <dbReference type="ARBA" id="ARBA00004442"/>
    </source>
</evidence>
<protein>
    <submittedName>
        <fullName evidence="8">TolC family protein</fullName>
    </submittedName>
</protein>
<comment type="subcellular location">
    <subcellularLocation>
        <location evidence="1">Cell outer membrane</location>
    </subcellularLocation>
</comment>
<evidence type="ECO:0000256" key="5">
    <source>
        <dbReference type="ARBA" id="ARBA00022692"/>
    </source>
</evidence>
<evidence type="ECO:0000313" key="9">
    <source>
        <dbReference type="Proteomes" id="UP001262889"/>
    </source>
</evidence>
<dbReference type="Pfam" id="PF02321">
    <property type="entry name" value="OEP"/>
    <property type="match status" value="2"/>
</dbReference>
<evidence type="ECO:0000313" key="8">
    <source>
        <dbReference type="EMBL" id="MDT0644622.1"/>
    </source>
</evidence>
<keyword evidence="6" id="KW-0472">Membrane</keyword>
<accession>A0ABU3CEH1</accession>
<keyword evidence="3" id="KW-0813">Transport</keyword>
<keyword evidence="7" id="KW-0998">Cell outer membrane</keyword>
<name>A0ABU3CEH1_9FLAO</name>
<dbReference type="PANTHER" id="PTHR30026">
    <property type="entry name" value="OUTER MEMBRANE PROTEIN TOLC"/>
    <property type="match status" value="1"/>
</dbReference>
<evidence type="ECO:0000256" key="3">
    <source>
        <dbReference type="ARBA" id="ARBA00022448"/>
    </source>
</evidence>
<keyword evidence="5" id="KW-0812">Transmembrane</keyword>
<dbReference type="PANTHER" id="PTHR30026:SF20">
    <property type="entry name" value="OUTER MEMBRANE PROTEIN TOLC"/>
    <property type="match status" value="1"/>
</dbReference>
<dbReference type="Proteomes" id="UP001262889">
    <property type="component" value="Unassembled WGS sequence"/>
</dbReference>
<keyword evidence="9" id="KW-1185">Reference proteome</keyword>
<reference evidence="8 9" key="1">
    <citation type="submission" date="2023-09" db="EMBL/GenBank/DDBJ databases">
        <authorList>
            <person name="Rey-Velasco X."/>
        </authorList>
    </citation>
    <scope>NUCLEOTIDE SEQUENCE [LARGE SCALE GENOMIC DNA]</scope>
    <source>
        <strain evidence="8 9">F363</strain>
    </source>
</reference>
<dbReference type="EMBL" id="JAVRHQ010000030">
    <property type="protein sequence ID" value="MDT0644622.1"/>
    <property type="molecule type" value="Genomic_DNA"/>
</dbReference>
<comment type="caution">
    <text evidence="8">The sequence shown here is derived from an EMBL/GenBank/DDBJ whole genome shotgun (WGS) entry which is preliminary data.</text>
</comment>
<keyword evidence="4" id="KW-1134">Transmembrane beta strand</keyword>